<dbReference type="AlphaFoldDB" id="A0AAQ4DAA9"/>
<reference evidence="1 2" key="1">
    <citation type="journal article" date="2023" name="Arcadia Sci">
        <title>De novo assembly of a long-read Amblyomma americanum tick genome.</title>
        <authorList>
            <person name="Chou S."/>
            <person name="Poskanzer K.E."/>
            <person name="Rollins M."/>
            <person name="Thuy-Boun P.S."/>
        </authorList>
    </citation>
    <scope>NUCLEOTIDE SEQUENCE [LARGE SCALE GENOMIC DNA]</scope>
    <source>
        <strain evidence="1">F_SG_1</strain>
        <tissue evidence="1">Salivary glands</tissue>
    </source>
</reference>
<sequence>MHAGIFEPAVVLKHRMKDFLRVQYACFQCGTTEKNSNRKKKLSSIATPRSANSFAFLLLHSVHPLSSEAHASRLYL</sequence>
<protein>
    <submittedName>
        <fullName evidence="1">Uncharacterized protein</fullName>
    </submittedName>
</protein>
<organism evidence="1 2">
    <name type="scientific">Amblyomma americanum</name>
    <name type="common">Lone star tick</name>
    <dbReference type="NCBI Taxonomy" id="6943"/>
    <lineage>
        <taxon>Eukaryota</taxon>
        <taxon>Metazoa</taxon>
        <taxon>Ecdysozoa</taxon>
        <taxon>Arthropoda</taxon>
        <taxon>Chelicerata</taxon>
        <taxon>Arachnida</taxon>
        <taxon>Acari</taxon>
        <taxon>Parasitiformes</taxon>
        <taxon>Ixodida</taxon>
        <taxon>Ixodoidea</taxon>
        <taxon>Ixodidae</taxon>
        <taxon>Amblyomminae</taxon>
        <taxon>Amblyomma</taxon>
    </lineage>
</organism>
<name>A0AAQ4DAA9_AMBAM</name>
<evidence type="ECO:0000313" key="1">
    <source>
        <dbReference type="EMBL" id="KAK8759399.1"/>
    </source>
</evidence>
<gene>
    <name evidence="1" type="ORF">V5799_002968</name>
</gene>
<keyword evidence="2" id="KW-1185">Reference proteome</keyword>
<proteinExistence type="predicted"/>
<accession>A0AAQ4DAA9</accession>
<dbReference type="Proteomes" id="UP001321473">
    <property type="component" value="Unassembled WGS sequence"/>
</dbReference>
<comment type="caution">
    <text evidence="1">The sequence shown here is derived from an EMBL/GenBank/DDBJ whole genome shotgun (WGS) entry which is preliminary data.</text>
</comment>
<evidence type="ECO:0000313" key="2">
    <source>
        <dbReference type="Proteomes" id="UP001321473"/>
    </source>
</evidence>
<dbReference type="EMBL" id="JARKHS020033091">
    <property type="protein sequence ID" value="KAK8759399.1"/>
    <property type="molecule type" value="Genomic_DNA"/>
</dbReference>